<reference evidence="4 5" key="1">
    <citation type="submission" date="2019-08" db="EMBL/GenBank/DDBJ databases">
        <title>In-depth cultivation of the pig gut microbiome towards novel bacterial diversity and tailored functional studies.</title>
        <authorList>
            <person name="Wylensek D."/>
            <person name="Hitch T.C.A."/>
            <person name="Clavel T."/>
        </authorList>
    </citation>
    <scope>NUCLEOTIDE SEQUENCE [LARGE SCALE GENOMIC DNA]</scope>
    <source>
        <strain evidence="5">WCA-380-WT-3B3</strain>
    </source>
</reference>
<keyword evidence="1" id="KW-0472">Membrane</keyword>
<keyword evidence="5" id="KW-1185">Reference proteome</keyword>
<comment type="caution">
    <text evidence="4">The sequence shown here is derived from an EMBL/GenBank/DDBJ whole genome shotgun (WGS) entry which is preliminary data.</text>
</comment>
<dbReference type="InterPro" id="IPR036291">
    <property type="entry name" value="NAD(P)-bd_dom_sf"/>
</dbReference>
<dbReference type="EMBL" id="VUNL01000002">
    <property type="protein sequence ID" value="MSV24011.1"/>
    <property type="molecule type" value="Genomic_DNA"/>
</dbReference>
<dbReference type="Gene3D" id="3.30.450.40">
    <property type="match status" value="1"/>
</dbReference>
<dbReference type="SUPFAM" id="SSF55781">
    <property type="entry name" value="GAF domain-like"/>
    <property type="match status" value="1"/>
</dbReference>
<feature type="domain" description="NAD-dependent epimerase/dehydratase" evidence="2">
    <location>
        <begin position="85"/>
        <end position="200"/>
    </location>
</feature>
<dbReference type="InterPro" id="IPR050177">
    <property type="entry name" value="Lipid_A_modif_metabolic_enz"/>
</dbReference>
<dbReference type="InterPro" id="IPR029016">
    <property type="entry name" value="GAF-like_dom_sf"/>
</dbReference>
<evidence type="ECO:0000256" key="1">
    <source>
        <dbReference type="SAM" id="Phobius"/>
    </source>
</evidence>
<dbReference type="Gene3D" id="3.40.50.720">
    <property type="entry name" value="NAD(P)-binding Rossmann-like Domain"/>
    <property type="match status" value="1"/>
</dbReference>
<sequence length="696" mass="78513">MDAKGRETLRKTVLLTGDDALWSRPLQALFEKEGWRFWTGEPDSCKTEETIRLHNIEVLLYAATGPSEGREEAAPMERLLKTLSICSRRKVRSVYLLSSTGAVAEPDHRLPDDRNAAMAERIAAAWAELTGGHLTVLRLPEVYGPLCSGAAGLTGKWMRAVRDGTPLRPLSDDAGRRDLLYVNDAVYGIYQAVSRCYEGEPLNLVTGSPVDARSFCRLIGGITGHEPVFSTEEAVPFGMPVLSADAARRELGWQPKYDLKTGLRLTWEAMQDEEKTEPGKQAHGASVFRGFLRAAVPYAENLAGFMLMALAAHLQNGAAERADIALDLNFVYIGAMGILYGRGQALLAMGLSAVLLLGGLLRAGNDLIGLFYVPAVLLHLIAYLFTAVLTGYFSDSRRQEREAFRWQQRQSRERYDFLKNLYEETLAVKDRLYRQIVNEGDSIGRLYRIIRKLDRVELESIFTRAAEVTAEILDVEDIAVYVLEPQQQYLRQKVRHGEQAARQPRSLRVEHVPYLQGVIRDKTVYVNRELTKDTPDLAAPIVWQDRVIAVVEIFDLRFDQWSLSQQNLLSVTARLISSAMGRAYQYEAEIQSRRYFGATRILKEEEFRKILAELKERRRVQGELPVASLRVDMTGMSYERLDEKLDRVVRNEDFVGVLDGCVYLLLPDAREEIAGLVQERLARHGIRTEICEAVMA</sequence>
<accession>A0A6I2UWH6</accession>
<dbReference type="InterPro" id="IPR001509">
    <property type="entry name" value="Epimerase_deHydtase"/>
</dbReference>
<dbReference type="PANTHER" id="PTHR43245">
    <property type="entry name" value="BIFUNCTIONAL POLYMYXIN RESISTANCE PROTEIN ARNA"/>
    <property type="match status" value="1"/>
</dbReference>
<feature type="domain" description="GAF" evidence="3">
    <location>
        <begin position="457"/>
        <end position="579"/>
    </location>
</feature>
<dbReference type="Pfam" id="PF01590">
    <property type="entry name" value="GAF"/>
    <property type="match status" value="1"/>
</dbReference>
<protein>
    <submittedName>
        <fullName evidence="4">NAD-dependent epimerase/dehydratase family protein</fullName>
    </submittedName>
</protein>
<evidence type="ECO:0000313" key="5">
    <source>
        <dbReference type="Proteomes" id="UP000430222"/>
    </source>
</evidence>
<keyword evidence="1" id="KW-1133">Transmembrane helix</keyword>
<feature type="transmembrane region" description="Helical" evidence="1">
    <location>
        <begin position="370"/>
        <end position="393"/>
    </location>
</feature>
<organism evidence="4 5">
    <name type="scientific">Selenomonas montiformis</name>
    <dbReference type="NCBI Taxonomy" id="2652285"/>
    <lineage>
        <taxon>Bacteria</taxon>
        <taxon>Bacillati</taxon>
        <taxon>Bacillota</taxon>
        <taxon>Negativicutes</taxon>
        <taxon>Selenomonadales</taxon>
        <taxon>Selenomonadaceae</taxon>
        <taxon>Selenomonas</taxon>
    </lineage>
</organism>
<feature type="transmembrane region" description="Helical" evidence="1">
    <location>
        <begin position="345"/>
        <end position="364"/>
    </location>
</feature>
<evidence type="ECO:0000259" key="2">
    <source>
        <dbReference type="Pfam" id="PF01370"/>
    </source>
</evidence>
<dbReference type="InterPro" id="IPR003018">
    <property type="entry name" value="GAF"/>
</dbReference>
<dbReference type="SUPFAM" id="SSF51735">
    <property type="entry name" value="NAD(P)-binding Rossmann-fold domains"/>
    <property type="match status" value="1"/>
</dbReference>
<dbReference type="RefSeq" id="WP_154619746.1">
    <property type="nucleotide sequence ID" value="NZ_VUNL01000002.1"/>
</dbReference>
<dbReference type="AlphaFoldDB" id="A0A6I2UWH6"/>
<evidence type="ECO:0000313" key="4">
    <source>
        <dbReference type="EMBL" id="MSV24011.1"/>
    </source>
</evidence>
<gene>
    <name evidence="4" type="ORF">FYJ78_02180</name>
</gene>
<proteinExistence type="predicted"/>
<evidence type="ECO:0000259" key="3">
    <source>
        <dbReference type="Pfam" id="PF01590"/>
    </source>
</evidence>
<dbReference type="Proteomes" id="UP000430222">
    <property type="component" value="Unassembled WGS sequence"/>
</dbReference>
<dbReference type="Pfam" id="PF01370">
    <property type="entry name" value="Epimerase"/>
    <property type="match status" value="1"/>
</dbReference>
<name>A0A6I2UWH6_9FIRM</name>
<keyword evidence="1" id="KW-0812">Transmembrane</keyword>